<proteinExistence type="predicted"/>
<name>A0A1E3B828_ASPCR</name>
<keyword evidence="6" id="KW-1185">Reference proteome</keyword>
<dbReference type="Pfam" id="PF26640">
    <property type="entry name" value="DUF8212"/>
    <property type="match status" value="1"/>
</dbReference>
<evidence type="ECO:0000259" key="2">
    <source>
        <dbReference type="Pfam" id="PF06985"/>
    </source>
</evidence>
<feature type="domain" description="Heterokaryon incompatibility" evidence="2">
    <location>
        <begin position="24"/>
        <end position="107"/>
    </location>
</feature>
<protein>
    <recommendedName>
        <fullName evidence="7">Heterokaryon incompatibility domain-containing protein</fullName>
    </recommendedName>
</protein>
<dbReference type="Pfam" id="PF09994">
    <property type="entry name" value="T6SS_Tle1-like_cat"/>
    <property type="match status" value="1"/>
</dbReference>
<dbReference type="InterPro" id="IPR018712">
    <property type="entry name" value="Tle1-like_cat"/>
</dbReference>
<dbReference type="VEuPathDB" id="FungiDB:SI65_07496"/>
<dbReference type="OrthoDB" id="674604at2759"/>
<evidence type="ECO:0000259" key="3">
    <source>
        <dbReference type="Pfam" id="PF09994"/>
    </source>
</evidence>
<dbReference type="PANTHER" id="PTHR10622:SF10">
    <property type="entry name" value="HET DOMAIN-CONTAINING PROTEIN"/>
    <property type="match status" value="1"/>
</dbReference>
<dbReference type="STRING" id="573508.A0A1E3B828"/>
<evidence type="ECO:0000256" key="1">
    <source>
        <dbReference type="SAM" id="MobiDB-lite"/>
    </source>
</evidence>
<accession>A0A1E3B828</accession>
<dbReference type="InterPro" id="IPR010730">
    <property type="entry name" value="HET"/>
</dbReference>
<gene>
    <name evidence="5" type="ORF">SI65_07496</name>
</gene>
<dbReference type="Proteomes" id="UP000094569">
    <property type="component" value="Unassembled WGS sequence"/>
</dbReference>
<feature type="domain" description="DUF8212" evidence="4">
    <location>
        <begin position="224"/>
        <end position="256"/>
    </location>
</feature>
<evidence type="ECO:0000313" key="5">
    <source>
        <dbReference type="EMBL" id="ODM17097.1"/>
    </source>
</evidence>
<reference evidence="5 6" key="1">
    <citation type="journal article" date="2016" name="BMC Genomics">
        <title>Comparative genomic and transcriptomic analyses of the Fuzhuan brick tea-fermentation fungus Aspergillus cristatus.</title>
        <authorList>
            <person name="Ge Y."/>
            <person name="Wang Y."/>
            <person name="Liu Y."/>
            <person name="Tan Y."/>
            <person name="Ren X."/>
            <person name="Zhang X."/>
            <person name="Hyde K.D."/>
            <person name="Liu Y."/>
            <person name="Liu Z."/>
        </authorList>
    </citation>
    <scope>NUCLEOTIDE SEQUENCE [LARGE SCALE GENOMIC DNA]</scope>
    <source>
        <strain evidence="5 6">GZAAS20.1005</strain>
    </source>
</reference>
<feature type="domain" description="T6SS Phospholipase effector Tle1-like catalytic" evidence="3">
    <location>
        <begin position="414"/>
        <end position="652"/>
    </location>
</feature>
<dbReference type="EMBL" id="JXNT01000009">
    <property type="protein sequence ID" value="ODM17097.1"/>
    <property type="molecule type" value="Genomic_DNA"/>
</dbReference>
<feature type="region of interest" description="Disordered" evidence="1">
    <location>
        <begin position="713"/>
        <end position="736"/>
    </location>
</feature>
<evidence type="ECO:0008006" key="7">
    <source>
        <dbReference type="Google" id="ProtNLM"/>
    </source>
</evidence>
<dbReference type="PANTHER" id="PTHR10622">
    <property type="entry name" value="HET DOMAIN-CONTAINING PROTEIN"/>
    <property type="match status" value="1"/>
</dbReference>
<feature type="compositionally biased region" description="Low complexity" evidence="1">
    <location>
        <begin position="715"/>
        <end position="726"/>
    </location>
</feature>
<dbReference type="InterPro" id="IPR058525">
    <property type="entry name" value="DUF8212"/>
</dbReference>
<comment type="caution">
    <text evidence="5">The sequence shown here is derived from an EMBL/GenBank/DDBJ whole genome shotgun (WGS) entry which is preliminary data.</text>
</comment>
<dbReference type="Pfam" id="PF06985">
    <property type="entry name" value="HET"/>
    <property type="match status" value="1"/>
</dbReference>
<evidence type="ECO:0000313" key="6">
    <source>
        <dbReference type="Proteomes" id="UP000094569"/>
    </source>
</evidence>
<sequence length="785" mass="89179">MRLLRTTTPQPELEEFADNSIPDYAILSHRWIEDEVSLQDMISNQKTCSFGYKKIQQFCKRAAQDGFQYGWIDTCCINKESSAELSEAINSMFCWYKRAGLCYTYLVDVPPSHDTGRLSESFKGSQWFKRGWTLQELIAPSNMLFLASDWTNIGWKSELCHLIHDITGIDEGILKGTSQLQEFSIARRMSWAAARETTRVEDTAYCLMGLFDVNMPLLYGEGEKAFIRLQEEIMKDSDDQTLFLWEADNMSPHMQPRGLLAQSPAEFKGSADMVPYYFSKAGIPFATTNKGIRLHLPIIEHADNTCIMICECQTASIHDIRLVGIKLQSIPDRDSQFLRVSHLLIQGISVGALHGAVLETVYVIKHHAGIMRPSLPSSSSSISLTSGGAAASKSISRPKVEPKDHHMQLILSFDESENDSNIIKIHHMLHRHDSSQAHYYSPGTYDTDTAALKEYVMGGYRFLMKQCKTEDEIFIFGSARGAYAALYLAEMIERVGLLSGNEEELAPIVWEVYQDWKRNQFPKTKRQERKRQELLETIKGFRETVCRPAGRLKFFGLFDMIGCTRKRALTQTLWHCSIPSTAQYIRHAVSIDEGRAELSPTLIQSMGENQGMSDIQEVWFPGSHGDIVGGLALEPGELFSLSRVPLIWIIHEAQKASLRLDQNKLIEYGFAEQESQFCHSLYLAIATGRVHDSLPLLDPSRMFFKVKHMVRQNLPSHSSPPESSASQGRRRNIRPKAAVHTSALCRMRLNEQYRPSNLVRGNNVWEWVILRKQGDPVEECYARKI</sequence>
<organism evidence="5 6">
    <name type="scientific">Aspergillus cristatus</name>
    <name type="common">Chinese Fuzhuan brick tea-fermentation fungus</name>
    <name type="synonym">Eurotium cristatum</name>
    <dbReference type="NCBI Taxonomy" id="573508"/>
    <lineage>
        <taxon>Eukaryota</taxon>
        <taxon>Fungi</taxon>
        <taxon>Dikarya</taxon>
        <taxon>Ascomycota</taxon>
        <taxon>Pezizomycotina</taxon>
        <taxon>Eurotiomycetes</taxon>
        <taxon>Eurotiomycetidae</taxon>
        <taxon>Eurotiales</taxon>
        <taxon>Aspergillaceae</taxon>
        <taxon>Aspergillus</taxon>
        <taxon>Aspergillus subgen. Aspergillus</taxon>
    </lineage>
</organism>
<evidence type="ECO:0000259" key="4">
    <source>
        <dbReference type="Pfam" id="PF26640"/>
    </source>
</evidence>
<dbReference type="AlphaFoldDB" id="A0A1E3B828"/>